<name>A0A563EFU0_9PSEU</name>
<evidence type="ECO:0000256" key="3">
    <source>
        <dbReference type="ARBA" id="ARBA00022450"/>
    </source>
</evidence>
<dbReference type="GO" id="GO:0044550">
    <property type="term" value="P:secondary metabolite biosynthetic process"/>
    <property type="evidence" value="ECO:0007669"/>
    <property type="project" value="TreeGrafter"/>
</dbReference>
<evidence type="ECO:0000313" key="10">
    <source>
        <dbReference type="Proteomes" id="UP000316639"/>
    </source>
</evidence>
<dbReference type="InterPro" id="IPR020845">
    <property type="entry name" value="AMP-binding_CS"/>
</dbReference>
<feature type="domain" description="Carrier" evidence="8">
    <location>
        <begin position="485"/>
        <end position="559"/>
    </location>
</feature>
<evidence type="ECO:0000256" key="6">
    <source>
        <dbReference type="ARBA" id="ARBA00023194"/>
    </source>
</evidence>
<dbReference type="InterPro" id="IPR006162">
    <property type="entry name" value="Ppantetheine_attach_site"/>
</dbReference>
<evidence type="ECO:0000256" key="4">
    <source>
        <dbReference type="ARBA" id="ARBA00022553"/>
    </source>
</evidence>
<evidence type="ECO:0000256" key="1">
    <source>
        <dbReference type="ARBA" id="ARBA00001957"/>
    </source>
</evidence>
<dbReference type="InterPro" id="IPR045851">
    <property type="entry name" value="AMP-bd_C_sf"/>
</dbReference>
<dbReference type="GO" id="GO:0003824">
    <property type="term" value="F:catalytic activity"/>
    <property type="evidence" value="ECO:0007669"/>
    <property type="project" value="InterPro"/>
</dbReference>
<organism evidence="9 10">
    <name type="scientific">Lentzea tibetensis</name>
    <dbReference type="NCBI Taxonomy" id="2591470"/>
    <lineage>
        <taxon>Bacteria</taxon>
        <taxon>Bacillati</taxon>
        <taxon>Actinomycetota</taxon>
        <taxon>Actinomycetes</taxon>
        <taxon>Pseudonocardiales</taxon>
        <taxon>Pseudonocardiaceae</taxon>
        <taxon>Lentzea</taxon>
    </lineage>
</organism>
<dbReference type="PANTHER" id="PTHR45527:SF1">
    <property type="entry name" value="FATTY ACID SYNTHASE"/>
    <property type="match status" value="1"/>
</dbReference>
<keyword evidence="5" id="KW-0677">Repeat</keyword>
<gene>
    <name evidence="9" type="ORF">FKR81_40420</name>
</gene>
<dbReference type="CDD" id="cd05930">
    <property type="entry name" value="A_NRPS"/>
    <property type="match status" value="1"/>
</dbReference>
<keyword evidence="4" id="KW-0597">Phosphoprotein</keyword>
<dbReference type="NCBIfam" id="TIGR01720">
    <property type="entry name" value="NRPS-para261"/>
    <property type="match status" value="1"/>
</dbReference>
<dbReference type="GO" id="GO:0072330">
    <property type="term" value="P:monocarboxylic acid biosynthetic process"/>
    <property type="evidence" value="ECO:0007669"/>
    <property type="project" value="UniProtKB-ARBA"/>
</dbReference>
<feature type="compositionally biased region" description="Low complexity" evidence="7">
    <location>
        <begin position="2279"/>
        <end position="2297"/>
    </location>
</feature>
<evidence type="ECO:0000256" key="5">
    <source>
        <dbReference type="ARBA" id="ARBA00022737"/>
    </source>
</evidence>
<dbReference type="InterPro" id="IPR020806">
    <property type="entry name" value="PKS_PP-bd"/>
</dbReference>
<keyword evidence="10" id="KW-1185">Reference proteome</keyword>
<dbReference type="OrthoDB" id="2472181at2"/>
<reference evidence="9 10" key="1">
    <citation type="submission" date="2019-07" db="EMBL/GenBank/DDBJ databases">
        <title>Lentzea xizangensis sp. nov., isolated from Qinghai-Tibetan Plateau Soils.</title>
        <authorList>
            <person name="Huang J."/>
        </authorList>
    </citation>
    <scope>NUCLEOTIDE SEQUENCE [LARGE SCALE GENOMIC DNA]</scope>
    <source>
        <strain evidence="9 10">FXJ1.1311</strain>
    </source>
</reference>
<comment type="caution">
    <text evidence="9">The sequence shown here is derived from an EMBL/GenBank/DDBJ whole genome shotgun (WGS) entry which is preliminary data.</text>
</comment>
<dbReference type="Gene3D" id="3.40.50.980">
    <property type="match status" value="4"/>
</dbReference>
<dbReference type="CDD" id="cd12117">
    <property type="entry name" value="A_NRPS_Srf_like"/>
    <property type="match status" value="1"/>
</dbReference>
<dbReference type="Gene3D" id="2.30.38.10">
    <property type="entry name" value="Luciferase, Domain 3"/>
    <property type="match status" value="2"/>
</dbReference>
<comment type="similarity">
    <text evidence="2">Belongs to the ATP-dependent AMP-binding enzyme family.</text>
</comment>
<dbReference type="Gene3D" id="3.30.559.30">
    <property type="entry name" value="Nonribosomal peptide synthetase, condensation domain"/>
    <property type="match status" value="3"/>
</dbReference>
<dbReference type="NCBIfam" id="TIGR01733">
    <property type="entry name" value="AA-adenyl-dom"/>
    <property type="match status" value="2"/>
</dbReference>
<dbReference type="InterPro" id="IPR000873">
    <property type="entry name" value="AMP-dep_synth/lig_dom"/>
</dbReference>
<dbReference type="GO" id="GO:0017000">
    <property type="term" value="P:antibiotic biosynthetic process"/>
    <property type="evidence" value="ECO:0007669"/>
    <property type="project" value="UniProtKB-KW"/>
</dbReference>
<dbReference type="Proteomes" id="UP000316639">
    <property type="component" value="Unassembled WGS sequence"/>
</dbReference>
<keyword evidence="3" id="KW-0596">Phosphopantetheine</keyword>
<dbReference type="GO" id="GO:0005829">
    <property type="term" value="C:cytosol"/>
    <property type="evidence" value="ECO:0007669"/>
    <property type="project" value="TreeGrafter"/>
</dbReference>
<dbReference type="GO" id="GO:0043041">
    <property type="term" value="P:amino acid activation for nonribosomal peptide biosynthetic process"/>
    <property type="evidence" value="ECO:0007669"/>
    <property type="project" value="TreeGrafter"/>
</dbReference>
<dbReference type="GO" id="GO:0008610">
    <property type="term" value="P:lipid biosynthetic process"/>
    <property type="evidence" value="ECO:0007669"/>
    <property type="project" value="UniProtKB-ARBA"/>
</dbReference>
<dbReference type="EMBL" id="VOBR01000046">
    <property type="protein sequence ID" value="TWP44953.1"/>
    <property type="molecule type" value="Genomic_DNA"/>
</dbReference>
<dbReference type="InterPro" id="IPR023213">
    <property type="entry name" value="CAT-like_dom_sf"/>
</dbReference>
<dbReference type="FunFam" id="3.30.300.30:FF:000010">
    <property type="entry name" value="Enterobactin synthetase component F"/>
    <property type="match status" value="1"/>
</dbReference>
<dbReference type="PROSITE" id="PS50075">
    <property type="entry name" value="CARRIER"/>
    <property type="match status" value="2"/>
</dbReference>
<dbReference type="SUPFAM" id="SSF56801">
    <property type="entry name" value="Acetyl-CoA synthetase-like"/>
    <property type="match status" value="2"/>
</dbReference>
<dbReference type="Pfam" id="PF13193">
    <property type="entry name" value="AMP-binding_C"/>
    <property type="match status" value="2"/>
</dbReference>
<comment type="cofactor">
    <cofactor evidence="1">
        <name>pantetheine 4'-phosphate</name>
        <dbReference type="ChEBI" id="CHEBI:47942"/>
    </cofactor>
</comment>
<accession>A0A563EFU0</accession>
<protein>
    <submittedName>
        <fullName evidence="9">Amino acid adenylation domain-containing protein</fullName>
    </submittedName>
</protein>
<sequence>MVDVFARHVRSTPNNTALVCEGNRLSFQDLDERANQLAHLMIARGAGPEQVVALALSRSADLVVALLAVLKSGAAYLPVDPADPAQRTAFVLADAQPILALDDIPVLDGYPSTAPCVEIDPAHAAYVIYTSGSTGKPKGVVVEHRGLTNLFHDHLAELIEPNAGTATLRAAVTAAFTFDTSWEGLLWLLADHELYVVTDDVRRDPFALTDYVREHRIDMLDVTPSYATQLLDAGLLEAGRHTPAVLLLGGEAVDEPLWRELRDDGATTTYNYYGPTEATVDTLVANVGLHETPVVGTPLRNTRAYVLDAALRPVAPGVVGELYLAGAQLARGYLGRPGLTSTRFVANPFCADSARGHDRMYRTGDLVRWDSTGVVHFVGRADDQVKIRGFRVELGEIESVLLDRPGVSRAVVVVREDKPGDRRPVGYVVGSADPARLRAELTEYLPSHMVPSAVVSLDEFPLTSNGKLDRAALPSPVPDGQVADEARTVTERVLCGLFAEVLGVATVGVNTGFFDHGGDSILAMQLVSRARRAGLSLSTRDVFARRTVAGLAAVVGARQKPPVGGRRDANIGKLWATPITEWLRELGGPIDAYSQSLVLRVPADLGVDRLTQAVQTVIDHHDAFRLRFVRDDWSLVVAHRSDMRGADIVERVDVTGSTDLDGMIAAHTAAARSALDPESGEVLRLVWFDAGPARQGRLLIVAHHLVIDGMSWRIVVSDLAVAWQALRDGRTPELDPVGTSLREWTRQLALQSAHDKQRAELPLWRTVVEADDPLLGNRPLDPLTDVTATAHVLQVTTHLPTLLSGVPAVLRCSVEELLLTGFALALARWRQQRNTTTDTAVLVNLEGHGREGLTPEIDLSRTVGWFTSVFPVCLDAGPIDWTDLPGFAGRAIKQVKEQVRVLRDKGIGYGLLRYLNPDTRAELAGRAPQVAFNYLGRFDTEWPVTGPLLDGAGADGEMPPGYALKVNAFAEGKQLTIAWTWASELFAEDEIRELSDLMVAVLHALSQPAAMSGACGLTPSEVPLAGLAQAEIERLEQARPGIEDIWPLSRLQEGMLFHAFYDTDGTDAYTPQLCVDFTADLDVQRLRAAAAALLRRHPTLRAGFWNKEFDHPVQFVLAEAGLNWREIDLGGLDPERQRAELAVILAEDRRRRFDLDQPPLLRFTLISLGGTACRVLLTHHHILFDGWSTPKLVRELFDLYAGRALAPVASYHDYLTWLAGQDRDAAERAWRSALADVRPTVLAPSDGARRAVQPEQITVELDHELYYRLSRRARAHGLTLNTFFQGAWTILLSRLTGRDDVVFGVTSAGRPPELPGVEDVIGLFINTLPLRAQTDPSVPVIDLLRRIQDRQASLSAFVHLSLADVQQLIGAGELFDTIVVFENYPLDGLQEPAPGVRLIDVEAHDATHYALSLAIVPGPSPHMHLGYQPDLFTHEAVTAIGEQLLHEPARDPEQPLGRVEVLSPEQRADVLTHWQGTTTELPETCLPQAFRAVADNTPDAVAVVSDDEELTYREVDARSNRLAHRLIGEGVRPEDRVGLLVRRSAGLLVAVLAVAKAGAAYVPLDDRTPHARTTELLTMSGARVLVTDQDIAVHSESVVRLSDPLDTPDHDPGLPVHPDQLACVMFTSGSTGTPKAIGVRHRDVISLVCDRRLRGEHHERVLVHSAQAFDASTYELWVPLLRGGTLVVAPAGRLDAATQARLVHTRGVTGAWIAAGLFRVIAEEAPHSFAGMREVWAGGDVVPADAVRRVLRACPGLVVIDGYGPTETTSVATCFMLADPDAVPDVVPIGRPIDNRCAYVLGHDLRPVAPGAVGELYLAGAGVTCGYLGRGGLTAERFVADPYGPPGERMYRTGDLAPWSADGQLVFGGRVDDQVKVRGFRVEPGEVEAVLVRCPGVAQATVVERDDRLVAYVVGDTDGLAERVTEVLPEYLVPSTFVEMDALPLTRNGKVDRAALRDPAPAAQPCVAVAARNAREERLCALFADVLGLEHVGIDDNFFQLGGHSLHATRLVSRIRSAFGVELPIRIVFEAPQAVGLLRQIDDAANARQRVRRFERPERLPLSFGQSGLWFLNQLEDARGTHNITLGLRLTGTLNAAALETALVNVLYRHESLRTIYPRVGDDPCQVVQHDTDFRLILSNDSDELATFAQGRFDLTSELPLRAMLCRVAPLEHVLLLVIHHISADGASVRPLMRDLSNAYTARLAGRAPQWTPLELQYADYTLWQQQALGDDLDQHSAITLQTEFWRNALAGLPVEIELPTDRPRPAAASHEGPQRVFPAQPRPARASARPGSAKRGQFSWWCRRVSPRCSPRSVRVPTSRSVHRSRSAPTKRSTTWSDSS</sequence>
<dbReference type="GO" id="GO:0031177">
    <property type="term" value="F:phosphopantetheine binding"/>
    <property type="evidence" value="ECO:0007669"/>
    <property type="project" value="InterPro"/>
</dbReference>
<dbReference type="FunFam" id="1.10.1200.10:FF:000005">
    <property type="entry name" value="Nonribosomal peptide synthetase 1"/>
    <property type="match status" value="1"/>
</dbReference>
<dbReference type="InterPro" id="IPR010060">
    <property type="entry name" value="NRPS_synth"/>
</dbReference>
<dbReference type="InterPro" id="IPR025110">
    <property type="entry name" value="AMP-bd_C"/>
</dbReference>
<feature type="domain" description="Carrier" evidence="8">
    <location>
        <begin position="1970"/>
        <end position="2045"/>
    </location>
</feature>
<dbReference type="Pfam" id="PF00550">
    <property type="entry name" value="PP-binding"/>
    <property type="match status" value="2"/>
</dbReference>
<proteinExistence type="inferred from homology"/>
<dbReference type="SMART" id="SM00823">
    <property type="entry name" value="PKS_PP"/>
    <property type="match status" value="2"/>
</dbReference>
<evidence type="ECO:0000259" key="8">
    <source>
        <dbReference type="PROSITE" id="PS50075"/>
    </source>
</evidence>
<dbReference type="InterPro" id="IPR010071">
    <property type="entry name" value="AA_adenyl_dom"/>
</dbReference>
<dbReference type="Gene3D" id="3.30.559.10">
    <property type="entry name" value="Chloramphenicol acetyltransferase-like domain"/>
    <property type="match status" value="3"/>
</dbReference>
<dbReference type="PROSITE" id="PS00455">
    <property type="entry name" value="AMP_BINDING"/>
    <property type="match status" value="2"/>
</dbReference>
<evidence type="ECO:0000313" key="9">
    <source>
        <dbReference type="EMBL" id="TWP44953.1"/>
    </source>
</evidence>
<dbReference type="InterPro" id="IPR036736">
    <property type="entry name" value="ACP-like_sf"/>
</dbReference>
<dbReference type="InterPro" id="IPR001242">
    <property type="entry name" value="Condensation_dom"/>
</dbReference>
<evidence type="ECO:0000256" key="2">
    <source>
        <dbReference type="ARBA" id="ARBA00006432"/>
    </source>
</evidence>
<dbReference type="Pfam" id="PF00668">
    <property type="entry name" value="Condensation"/>
    <property type="match status" value="3"/>
</dbReference>
<keyword evidence="6" id="KW-0045">Antibiotic biosynthesis</keyword>
<evidence type="ECO:0000256" key="7">
    <source>
        <dbReference type="SAM" id="MobiDB-lite"/>
    </source>
</evidence>
<dbReference type="InterPro" id="IPR009081">
    <property type="entry name" value="PP-bd_ACP"/>
</dbReference>
<dbReference type="Gene3D" id="3.30.300.30">
    <property type="match status" value="2"/>
</dbReference>
<dbReference type="PROSITE" id="PS00012">
    <property type="entry name" value="PHOSPHOPANTETHEINE"/>
    <property type="match status" value="1"/>
</dbReference>
<dbReference type="Gene3D" id="1.10.1200.10">
    <property type="entry name" value="ACP-like"/>
    <property type="match status" value="2"/>
</dbReference>
<dbReference type="SUPFAM" id="SSF47336">
    <property type="entry name" value="ACP-like"/>
    <property type="match status" value="2"/>
</dbReference>
<dbReference type="FunFam" id="1.10.1200.10:FF:000016">
    <property type="entry name" value="Non-ribosomal peptide synthase"/>
    <property type="match status" value="1"/>
</dbReference>
<feature type="compositionally biased region" description="Polar residues" evidence="7">
    <location>
        <begin position="2329"/>
        <end position="2341"/>
    </location>
</feature>
<dbReference type="SUPFAM" id="SSF52777">
    <property type="entry name" value="CoA-dependent acyltransferases"/>
    <property type="match status" value="5"/>
</dbReference>
<feature type="compositionally biased region" description="Low complexity" evidence="7">
    <location>
        <begin position="2304"/>
        <end position="2321"/>
    </location>
</feature>
<dbReference type="CDD" id="cd19543">
    <property type="entry name" value="DCL_NRPS"/>
    <property type="match status" value="1"/>
</dbReference>
<dbReference type="PANTHER" id="PTHR45527">
    <property type="entry name" value="NONRIBOSOMAL PEPTIDE SYNTHETASE"/>
    <property type="match status" value="1"/>
</dbReference>
<dbReference type="Pfam" id="PF00501">
    <property type="entry name" value="AMP-binding"/>
    <property type="match status" value="2"/>
</dbReference>
<feature type="region of interest" description="Disordered" evidence="7">
    <location>
        <begin position="2263"/>
        <end position="2341"/>
    </location>
</feature>